<comment type="caution">
    <text evidence="1">The sequence shown here is derived from an EMBL/GenBank/DDBJ whole genome shotgun (WGS) entry which is preliminary data.</text>
</comment>
<reference evidence="1 2" key="1">
    <citation type="submission" date="2019-08" db="EMBL/GenBank/DDBJ databases">
        <title>Parahaliea maris sp. nov., isolated from the surface seawater.</title>
        <authorList>
            <person name="Liu Y."/>
        </authorList>
    </citation>
    <scope>NUCLEOTIDE SEQUENCE [LARGE SCALE GENOMIC DNA]</scope>
    <source>
        <strain evidence="1 2">HSLHS9</strain>
    </source>
</reference>
<proteinExistence type="predicted"/>
<dbReference type="EMBL" id="VRZA01000001">
    <property type="protein sequence ID" value="TXS96708.1"/>
    <property type="molecule type" value="Genomic_DNA"/>
</dbReference>
<sequence length="92" mass="10842">MKVFNWSPEKNRQLIRERGRSFEEVIFHIEQGGLLDEIAHPNASDYAHQRVFVVAIQGYVYLVPYVEDEEQVFLKTIIPSRKFTRLYRGGSQ</sequence>
<evidence type="ECO:0000313" key="2">
    <source>
        <dbReference type="Proteomes" id="UP000321039"/>
    </source>
</evidence>
<protein>
    <submittedName>
        <fullName evidence="1">BrnT family toxin</fullName>
    </submittedName>
</protein>
<dbReference type="AlphaFoldDB" id="A0A5C9A7J0"/>
<name>A0A5C9A7J0_9GAMM</name>
<dbReference type="Proteomes" id="UP000321039">
    <property type="component" value="Unassembled WGS sequence"/>
</dbReference>
<keyword evidence="2" id="KW-1185">Reference proteome</keyword>
<dbReference type="RefSeq" id="WP_148066972.1">
    <property type="nucleotide sequence ID" value="NZ_VRZA01000001.1"/>
</dbReference>
<gene>
    <name evidence="1" type="ORF">FV139_04370</name>
</gene>
<evidence type="ECO:0000313" key="1">
    <source>
        <dbReference type="EMBL" id="TXS96708.1"/>
    </source>
</evidence>
<accession>A0A5C9A7J0</accession>
<organism evidence="1 2">
    <name type="scientific">Parahaliea maris</name>
    <dbReference type="NCBI Taxonomy" id="2716870"/>
    <lineage>
        <taxon>Bacteria</taxon>
        <taxon>Pseudomonadati</taxon>
        <taxon>Pseudomonadota</taxon>
        <taxon>Gammaproteobacteria</taxon>
        <taxon>Cellvibrionales</taxon>
        <taxon>Halieaceae</taxon>
        <taxon>Parahaliea</taxon>
    </lineage>
</organism>